<dbReference type="SUPFAM" id="SSF53671">
    <property type="entry name" value="Aspartate/ornithine carbamoyltransferase"/>
    <property type="match status" value="1"/>
</dbReference>
<dbReference type="AlphaFoldDB" id="A0A9K3CMR6"/>
<dbReference type="NCBIfam" id="NF005538">
    <property type="entry name" value="PRK07200.1"/>
    <property type="match status" value="1"/>
</dbReference>
<dbReference type="InterPro" id="IPR036901">
    <property type="entry name" value="Asp/Orn_carbamoylTrfase_sf"/>
</dbReference>
<dbReference type="PRINTS" id="PR00101">
    <property type="entry name" value="ATCASE"/>
</dbReference>
<dbReference type="Gene3D" id="3.40.50.1370">
    <property type="entry name" value="Aspartate/ornithine carbamoyltransferase"/>
    <property type="match status" value="2"/>
</dbReference>
<keyword evidence="8" id="KW-1185">Reference proteome</keyword>
<dbReference type="EC" id="2.1.3.3" evidence="2"/>
<dbReference type="EMBL" id="BDIP01000001">
    <property type="protein sequence ID" value="GIQ79382.1"/>
    <property type="molecule type" value="Genomic_DNA"/>
</dbReference>
<feature type="compositionally biased region" description="Basic and acidic residues" evidence="4">
    <location>
        <begin position="34"/>
        <end position="53"/>
    </location>
</feature>
<dbReference type="NCBIfam" id="TIGR03316">
    <property type="entry name" value="ygeW"/>
    <property type="match status" value="1"/>
</dbReference>
<accession>A0A9K3CMR6</accession>
<keyword evidence="3" id="KW-0808">Transferase</keyword>
<dbReference type="InterPro" id="IPR006132">
    <property type="entry name" value="Asp/Orn_carbamoyltranf_P-bd"/>
</dbReference>
<dbReference type="InterPro" id="IPR017702">
    <property type="entry name" value="Carbamoyltransferase_YgeW"/>
</dbReference>
<comment type="similarity">
    <text evidence="1">Belongs to the aspartate/ornithine carbamoyltransferase superfamily. OTCase family.</text>
</comment>
<evidence type="ECO:0000256" key="2">
    <source>
        <dbReference type="ARBA" id="ARBA00013007"/>
    </source>
</evidence>
<dbReference type="GO" id="GO:0004585">
    <property type="term" value="F:ornithine carbamoyltransferase activity"/>
    <property type="evidence" value="ECO:0007669"/>
    <property type="project" value="UniProtKB-EC"/>
</dbReference>
<dbReference type="PANTHER" id="PTHR45753:SF3">
    <property type="entry name" value="ORNITHINE TRANSCARBAMYLASE, MITOCHONDRIAL"/>
    <property type="match status" value="1"/>
</dbReference>
<comment type="caution">
    <text evidence="7">The sequence shown here is derived from an EMBL/GenBank/DDBJ whole genome shotgun (WGS) entry which is preliminary data.</text>
</comment>
<sequence length="720" mass="79882">MSPTIPSRRSRHYQCVREREDWWAGFTPATDIIAGREKGAPRNDSGKSGERKGSHTRRVVKKNAHPTGTTCGDVECGDPRCARETRREVRIKYQRRLTAARRKYQCLQAWVPGTKRSHDVVVCPTSLQSGDETAHISYRTPPSIRTVCPDALSAVPTGGLVPAIPRALLPLSVFSRHVAWGVLSHLFLYDMAALSFCPVRESPLGIQRVCCTIPCDADYVPLRQPVTYLSVSIRIGIETDTHGMYKSGREYDNERSGWSTICNVPIPFGKATGEALLPSVRRTTATSTDSEESTPSFSFAHPANMDIQNKTVAEHKAAARELIAELRELSKSGKVNLYNSDWLRTWDLSQEELRATVIVTLVLQHLYAANVDCRMFASGLAVSEFRDNSTRTRFSFMNAASFLGLTPTELEPSKSQIAHGETIRETAAMISFMTEVVGIRDDKYIHEGHAYQLSIAEALEAAHQEGVLNQRPCVINLQCDEDHPTQSMSDLVHIGRHFGSLEEIKGKKIAMCWAYSPSYGKPLSVAQSLVTLLPRFGADLHLAYPEGYDLLPEVLEEAKKQAAAHGGKLTVGHSMDEACADAEVVYCKSWCPYTILEKKAELVRAGKMVSPEMDQLEADGLCRNKDHMDWTVTEALMANTKPTKDLPEALYMHCLPADITDVSCKAGEVEAAVFERQRVGTYHEAKNKPFVQAAMIALCRKPEIADTLTTIVDNDKKRAM</sequence>
<feature type="domain" description="Aspartate/ornithine carbamoyltransferase carbamoyl-P binding" evidence="6">
    <location>
        <begin position="341"/>
        <end position="494"/>
    </location>
</feature>
<dbReference type="Pfam" id="PF00185">
    <property type="entry name" value="OTCace"/>
    <property type="match status" value="1"/>
</dbReference>
<evidence type="ECO:0000256" key="3">
    <source>
        <dbReference type="ARBA" id="ARBA00022679"/>
    </source>
</evidence>
<evidence type="ECO:0000259" key="6">
    <source>
        <dbReference type="Pfam" id="PF02729"/>
    </source>
</evidence>
<dbReference type="InterPro" id="IPR006131">
    <property type="entry name" value="Asp_carbamoyltransf_Asp/Orn-bd"/>
</dbReference>
<feature type="domain" description="Aspartate/ornithine carbamoyltransferase Asp/Orn-binding" evidence="5">
    <location>
        <begin position="523"/>
        <end position="698"/>
    </location>
</feature>
<dbReference type="GO" id="GO:0019240">
    <property type="term" value="P:citrulline biosynthetic process"/>
    <property type="evidence" value="ECO:0007669"/>
    <property type="project" value="TreeGrafter"/>
</dbReference>
<dbReference type="PANTHER" id="PTHR45753">
    <property type="entry name" value="ORNITHINE CARBAMOYLTRANSFERASE, MITOCHONDRIAL"/>
    <property type="match status" value="1"/>
</dbReference>
<dbReference type="Proteomes" id="UP000265618">
    <property type="component" value="Unassembled WGS sequence"/>
</dbReference>
<organism evidence="7 8">
    <name type="scientific">Kipferlia bialata</name>
    <dbReference type="NCBI Taxonomy" id="797122"/>
    <lineage>
        <taxon>Eukaryota</taxon>
        <taxon>Metamonada</taxon>
        <taxon>Carpediemonas-like organisms</taxon>
        <taxon>Kipferlia</taxon>
    </lineage>
</organism>
<feature type="region of interest" description="Disordered" evidence="4">
    <location>
        <begin position="33"/>
        <end position="69"/>
    </location>
</feature>
<dbReference type="Pfam" id="PF02729">
    <property type="entry name" value="OTCace_N"/>
    <property type="match status" value="1"/>
</dbReference>
<dbReference type="OrthoDB" id="10252326at2759"/>
<evidence type="ECO:0000256" key="1">
    <source>
        <dbReference type="ARBA" id="ARBA00007805"/>
    </source>
</evidence>
<dbReference type="GO" id="GO:0016597">
    <property type="term" value="F:amino acid binding"/>
    <property type="evidence" value="ECO:0007669"/>
    <property type="project" value="InterPro"/>
</dbReference>
<name>A0A9K3CMR6_9EUKA</name>
<gene>
    <name evidence="7" type="ORF">KIPB_000025</name>
</gene>
<protein>
    <recommendedName>
        <fullName evidence="2">ornithine carbamoyltransferase</fullName>
        <ecNumber evidence="2">2.1.3.3</ecNumber>
    </recommendedName>
</protein>
<feature type="compositionally biased region" description="Basic residues" evidence="4">
    <location>
        <begin position="54"/>
        <end position="64"/>
    </location>
</feature>
<dbReference type="InterPro" id="IPR006130">
    <property type="entry name" value="Asp/Orn_carbamoylTrfase"/>
</dbReference>
<dbReference type="PRINTS" id="PR00100">
    <property type="entry name" value="AOTCASE"/>
</dbReference>
<evidence type="ECO:0000256" key="4">
    <source>
        <dbReference type="SAM" id="MobiDB-lite"/>
    </source>
</evidence>
<dbReference type="GO" id="GO:0042450">
    <property type="term" value="P:L-arginine biosynthetic process via ornithine"/>
    <property type="evidence" value="ECO:0007669"/>
    <property type="project" value="TreeGrafter"/>
</dbReference>
<evidence type="ECO:0000313" key="7">
    <source>
        <dbReference type="EMBL" id="GIQ79382.1"/>
    </source>
</evidence>
<evidence type="ECO:0000259" key="5">
    <source>
        <dbReference type="Pfam" id="PF00185"/>
    </source>
</evidence>
<evidence type="ECO:0000313" key="8">
    <source>
        <dbReference type="Proteomes" id="UP000265618"/>
    </source>
</evidence>
<proteinExistence type="inferred from homology"/>
<reference evidence="7 8" key="1">
    <citation type="journal article" date="2018" name="PLoS ONE">
        <title>The draft genome of Kipferlia bialata reveals reductive genome evolution in fornicate parasites.</title>
        <authorList>
            <person name="Tanifuji G."/>
            <person name="Takabayashi S."/>
            <person name="Kume K."/>
            <person name="Takagi M."/>
            <person name="Nakayama T."/>
            <person name="Kamikawa R."/>
            <person name="Inagaki Y."/>
            <person name="Hashimoto T."/>
        </authorList>
    </citation>
    <scope>NUCLEOTIDE SEQUENCE [LARGE SCALE GENOMIC DNA]</scope>
    <source>
        <strain evidence="7">NY0173</strain>
    </source>
</reference>